<dbReference type="Proteomes" id="UP001152561">
    <property type="component" value="Unassembled WGS sequence"/>
</dbReference>
<dbReference type="GO" id="GO:0008017">
    <property type="term" value="F:microtubule binding"/>
    <property type="evidence" value="ECO:0007669"/>
    <property type="project" value="InterPro"/>
</dbReference>
<dbReference type="InterPro" id="IPR016024">
    <property type="entry name" value="ARM-type_fold"/>
</dbReference>
<dbReference type="PANTHER" id="PTHR31355:SF4">
    <property type="entry name" value="TOG DOMAIN-CONTAINING PROTEIN"/>
    <property type="match status" value="1"/>
</dbReference>
<dbReference type="GO" id="GO:0005874">
    <property type="term" value="C:microtubule"/>
    <property type="evidence" value="ECO:0007669"/>
    <property type="project" value="InterPro"/>
</dbReference>
<dbReference type="AlphaFoldDB" id="A0A9Q1QW91"/>
<feature type="compositionally biased region" description="Polar residues" evidence="1">
    <location>
        <begin position="441"/>
        <end position="469"/>
    </location>
</feature>
<keyword evidence="2" id="KW-1133">Transmembrane helix</keyword>
<sequence>MGRSLSPILRRELENLDKDAESRKCAMKALKSYVKDLDSKAIPLFLAQVSETKESNASSGEYTISLYEVLARVHGPKIVPQIDNIMSTIIKTLTSSTGSFALHQACSKESLSSGAALCLKALVDSDNWRVASNEMVHEVCQKVAAALEKHTQTNSHMALVTCLAKHNSLIMEAYARLLIQSGLQILNTSSSGEGNSQKRLSAIHMVNSLMKYLDQRSIHSELRMVIEKMEKCQSDKMLYVRGAAFEALQTAKRICSDKGSKFENSMTRGNMRRNLSPSPESRTIVDYEPFMDSPVSINDRSVNRELWNNGGVDVSLKDGIFSEFTHGNGFINSEVHNDNTAGFAGFLPRNGFVRSATPSPQRSRSHVNVENVKIFATPRKLIHLLQDANDVNSDVSERKTRRFRSPSLCRCQQSPAKSEVNCLFHRRDGATSNDGKHYHLNSESVSSTEDAQTNGDLQVSSNDGTESQGVIPQKGYASARILIFGILVVLLAAFILFLWIGNQDQSYNLVST</sequence>
<protein>
    <submittedName>
        <fullName evidence="3">Uncharacterized protein</fullName>
    </submittedName>
</protein>
<proteinExistence type="predicted"/>
<evidence type="ECO:0000256" key="2">
    <source>
        <dbReference type="SAM" id="Phobius"/>
    </source>
</evidence>
<keyword evidence="2" id="KW-0812">Transmembrane</keyword>
<gene>
    <name evidence="3" type="ORF">K7X08_000013</name>
</gene>
<keyword evidence="2" id="KW-0472">Membrane</keyword>
<dbReference type="OrthoDB" id="611190at2759"/>
<accession>A0A9Q1QW91</accession>
<comment type="caution">
    <text evidence="3">The sequence shown here is derived from an EMBL/GenBank/DDBJ whole genome shotgun (WGS) entry which is preliminary data.</text>
</comment>
<name>A0A9Q1QW91_9SOLA</name>
<evidence type="ECO:0000256" key="1">
    <source>
        <dbReference type="SAM" id="MobiDB-lite"/>
    </source>
</evidence>
<evidence type="ECO:0000313" key="3">
    <source>
        <dbReference type="EMBL" id="KAJ8527506.1"/>
    </source>
</evidence>
<dbReference type="Gene3D" id="1.25.10.10">
    <property type="entry name" value="Leucine-rich Repeat Variant"/>
    <property type="match status" value="1"/>
</dbReference>
<keyword evidence="4" id="KW-1185">Reference proteome</keyword>
<evidence type="ECO:0000313" key="4">
    <source>
        <dbReference type="Proteomes" id="UP001152561"/>
    </source>
</evidence>
<dbReference type="EMBL" id="JAJAGQ010000023">
    <property type="protein sequence ID" value="KAJ8527506.1"/>
    <property type="molecule type" value="Genomic_DNA"/>
</dbReference>
<organism evidence="3 4">
    <name type="scientific">Anisodus acutangulus</name>
    <dbReference type="NCBI Taxonomy" id="402998"/>
    <lineage>
        <taxon>Eukaryota</taxon>
        <taxon>Viridiplantae</taxon>
        <taxon>Streptophyta</taxon>
        <taxon>Embryophyta</taxon>
        <taxon>Tracheophyta</taxon>
        <taxon>Spermatophyta</taxon>
        <taxon>Magnoliopsida</taxon>
        <taxon>eudicotyledons</taxon>
        <taxon>Gunneridae</taxon>
        <taxon>Pentapetalae</taxon>
        <taxon>asterids</taxon>
        <taxon>lamiids</taxon>
        <taxon>Solanales</taxon>
        <taxon>Solanaceae</taxon>
        <taxon>Solanoideae</taxon>
        <taxon>Hyoscyameae</taxon>
        <taxon>Anisodus</taxon>
    </lineage>
</organism>
<dbReference type="PANTHER" id="PTHR31355">
    <property type="entry name" value="MICROTUBULE-ASSOCIATED PROTEIN TORTIFOLIA1"/>
    <property type="match status" value="1"/>
</dbReference>
<dbReference type="InterPro" id="IPR011989">
    <property type="entry name" value="ARM-like"/>
</dbReference>
<dbReference type="InterPro" id="IPR033337">
    <property type="entry name" value="TORTIFOLIA1/SINE1-2"/>
</dbReference>
<feature type="region of interest" description="Disordered" evidence="1">
    <location>
        <begin position="433"/>
        <end position="469"/>
    </location>
</feature>
<feature type="transmembrane region" description="Helical" evidence="2">
    <location>
        <begin position="481"/>
        <end position="500"/>
    </location>
</feature>
<dbReference type="SUPFAM" id="SSF48371">
    <property type="entry name" value="ARM repeat"/>
    <property type="match status" value="1"/>
</dbReference>
<reference evidence="4" key="1">
    <citation type="journal article" date="2023" name="Proc. Natl. Acad. Sci. U.S.A.">
        <title>Genomic and structural basis for evolution of tropane alkaloid biosynthesis.</title>
        <authorList>
            <person name="Wanga Y.-J."/>
            <person name="Taina T."/>
            <person name="Yua J.-Y."/>
            <person name="Lia J."/>
            <person name="Xua B."/>
            <person name="Chenc J."/>
            <person name="D'Auriad J.C."/>
            <person name="Huanga J.-P."/>
            <person name="Huanga S.-X."/>
        </authorList>
    </citation>
    <scope>NUCLEOTIDE SEQUENCE [LARGE SCALE GENOMIC DNA]</scope>
    <source>
        <strain evidence="4">cv. KIB-2019</strain>
    </source>
</reference>